<keyword evidence="1 5" id="KW-0846">Cobalamin</keyword>
<comment type="similarity">
    <text evidence="5">Belongs to the EutC family.</text>
</comment>
<gene>
    <name evidence="5" type="primary">eutC</name>
    <name evidence="6" type="ORF">GGQ91_001724</name>
</gene>
<comment type="cofactor">
    <cofactor evidence="5">
        <name>adenosylcob(III)alamin</name>
        <dbReference type="ChEBI" id="CHEBI:18408"/>
    </cofactor>
    <text evidence="5">Binds between the large and small subunits.</text>
</comment>
<evidence type="ECO:0000256" key="1">
    <source>
        <dbReference type="ARBA" id="ARBA00022628"/>
    </source>
</evidence>
<dbReference type="InterPro" id="IPR009246">
    <property type="entry name" value="EutC"/>
</dbReference>
<dbReference type="NCBIfam" id="NF003971">
    <property type="entry name" value="PRK05465.1"/>
    <property type="match status" value="1"/>
</dbReference>
<dbReference type="EC" id="4.3.1.7" evidence="5"/>
<evidence type="ECO:0000256" key="3">
    <source>
        <dbReference type="ARBA" id="ARBA00023285"/>
    </source>
</evidence>
<keyword evidence="4 5" id="KW-1283">Bacterial microcompartment</keyword>
<evidence type="ECO:0000313" key="7">
    <source>
        <dbReference type="Proteomes" id="UP000565455"/>
    </source>
</evidence>
<comment type="catalytic activity">
    <reaction evidence="5">
        <text>ethanolamine = acetaldehyde + NH4(+)</text>
        <dbReference type="Rhea" id="RHEA:15313"/>
        <dbReference type="ChEBI" id="CHEBI:15343"/>
        <dbReference type="ChEBI" id="CHEBI:28938"/>
        <dbReference type="ChEBI" id="CHEBI:57603"/>
        <dbReference type="EC" id="4.3.1.7"/>
    </reaction>
</comment>
<protein>
    <recommendedName>
        <fullName evidence="5">Ethanolamine ammonia-lyase small subunit</fullName>
        <shortName evidence="5">EAL small subunit</shortName>
        <ecNumber evidence="5">4.3.1.7</ecNumber>
    </recommendedName>
</protein>
<comment type="subunit">
    <text evidence="5">The basic unit is a heterodimer which dimerizes to form tetramers. The heterotetramers trimerize; 6 large subunits form a core ring with 6 small subunits projecting outwards.</text>
</comment>
<keyword evidence="3 5" id="KW-0170">Cobalt</keyword>
<proteinExistence type="inferred from homology"/>
<reference evidence="6 7" key="1">
    <citation type="submission" date="2020-08" db="EMBL/GenBank/DDBJ databases">
        <title>Genomic Encyclopedia of Type Strains, Phase IV (KMG-IV): sequencing the most valuable type-strain genomes for metagenomic binning, comparative biology and taxonomic classification.</title>
        <authorList>
            <person name="Goeker M."/>
        </authorList>
    </citation>
    <scope>NUCLEOTIDE SEQUENCE [LARGE SCALE GENOMIC DNA]</scope>
    <source>
        <strain evidence="6 7">DSM 5686</strain>
    </source>
</reference>
<dbReference type="HAMAP" id="MF_00601">
    <property type="entry name" value="EutC"/>
    <property type="match status" value="1"/>
</dbReference>
<dbReference type="Proteomes" id="UP000565455">
    <property type="component" value="Unassembled WGS sequence"/>
</dbReference>
<keyword evidence="7" id="KW-1185">Reference proteome</keyword>
<dbReference type="PANTHER" id="PTHR39330">
    <property type="entry name" value="ETHANOLAMINE AMMONIA-LYASE LIGHT CHAIN"/>
    <property type="match status" value="1"/>
</dbReference>
<comment type="subcellular location">
    <subcellularLocation>
        <location evidence="5">Bacterial microcompartment</location>
    </subcellularLocation>
</comment>
<comment type="function">
    <text evidence="5">Catalyzes the deamination of various vicinal amino-alcohols to oxo compounds. Allows this organism to utilize ethanolamine as the sole source of nitrogen and carbon in the presence of external vitamin B12.</text>
</comment>
<feature type="binding site" evidence="5">
    <location>
        <position position="213"/>
    </location>
    <ligand>
        <name>adenosylcob(III)alamin</name>
        <dbReference type="ChEBI" id="CHEBI:18408"/>
    </ligand>
</feature>
<comment type="pathway">
    <text evidence="5">Amine and polyamine degradation; ethanolamine degradation.</text>
</comment>
<dbReference type="PANTHER" id="PTHR39330:SF1">
    <property type="entry name" value="ETHANOLAMINE AMMONIA-LYASE SMALL SUBUNIT"/>
    <property type="match status" value="1"/>
</dbReference>
<comment type="caution">
    <text evidence="6">The sequence shown here is derived from an EMBL/GenBank/DDBJ whole genome shotgun (WGS) entry which is preliminary data.</text>
</comment>
<evidence type="ECO:0000313" key="6">
    <source>
        <dbReference type="EMBL" id="MBA9062347.1"/>
    </source>
</evidence>
<dbReference type="RefSeq" id="WP_182591757.1">
    <property type="nucleotide sequence ID" value="NZ_JACJIM010000002.1"/>
</dbReference>
<dbReference type="GeneID" id="96603452"/>
<organism evidence="6 7">
    <name type="scientific">Methylobacterium fujisawaense</name>
    <dbReference type="NCBI Taxonomy" id="107400"/>
    <lineage>
        <taxon>Bacteria</taxon>
        <taxon>Pseudomonadati</taxon>
        <taxon>Pseudomonadota</taxon>
        <taxon>Alphaproteobacteria</taxon>
        <taxon>Hyphomicrobiales</taxon>
        <taxon>Methylobacteriaceae</taxon>
        <taxon>Methylobacterium</taxon>
    </lineage>
</organism>
<dbReference type="InterPro" id="IPR042251">
    <property type="entry name" value="EutC_C"/>
</dbReference>
<dbReference type="InterPro" id="IPR042255">
    <property type="entry name" value="EutC_N"/>
</dbReference>
<evidence type="ECO:0000256" key="2">
    <source>
        <dbReference type="ARBA" id="ARBA00023239"/>
    </source>
</evidence>
<evidence type="ECO:0000256" key="5">
    <source>
        <dbReference type="HAMAP-Rule" id="MF_00601"/>
    </source>
</evidence>
<dbReference type="Gene3D" id="1.10.30.40">
    <property type="entry name" value="Ethanolamine ammonia-lyase light chain (EutC), N-terminal domain"/>
    <property type="match status" value="1"/>
</dbReference>
<keyword evidence="2 5" id="KW-0456">Lyase</keyword>
<sequence length="264" mass="26972">MSDPTEPAKPAHAGTPTLRDLRGLTQARIALGAHGAGLPTGAALAFGLDHARAREAVWTPLDAAAIRAALRAQGLESVEVRSTVSDRTEYLRRPDRGRSLAPESATVLDGHGPGFDVAIVIADGLSATAVALNAVPAAAALAARVRRAGWSLAPVVVASQGRVAIGDPIGARLGARCVVVLIGERPGLSASDSLGCYVTFGPEPGLPDSRRNCISNIREGGLSVEAAAGQMEALLRAMLAQGTSGVALRRGDPAEPKALPDARD</sequence>
<accession>A0ABR6D8E4</accession>
<dbReference type="Gene3D" id="3.40.50.11240">
    <property type="entry name" value="Ethanolamine ammonia-lyase light chain (EutC)"/>
    <property type="match status" value="1"/>
</dbReference>
<feature type="binding site" evidence="5">
    <location>
        <position position="163"/>
    </location>
    <ligand>
        <name>adenosylcob(III)alamin</name>
        <dbReference type="ChEBI" id="CHEBI:18408"/>
    </ligand>
</feature>
<name>A0ABR6D8E4_9HYPH</name>
<feature type="binding site" evidence="5">
    <location>
        <position position="184"/>
    </location>
    <ligand>
        <name>adenosylcob(III)alamin</name>
        <dbReference type="ChEBI" id="CHEBI:18408"/>
    </ligand>
</feature>
<evidence type="ECO:0000256" key="4">
    <source>
        <dbReference type="ARBA" id="ARBA00024446"/>
    </source>
</evidence>
<dbReference type="Pfam" id="PF05985">
    <property type="entry name" value="EutC"/>
    <property type="match status" value="1"/>
</dbReference>
<dbReference type="EMBL" id="JACJIM010000002">
    <property type="protein sequence ID" value="MBA9062347.1"/>
    <property type="molecule type" value="Genomic_DNA"/>
</dbReference>
<dbReference type="PIRSF" id="PIRSF018982">
    <property type="entry name" value="EutC"/>
    <property type="match status" value="1"/>
</dbReference>